<feature type="transmembrane region" description="Helical" evidence="6">
    <location>
        <begin position="139"/>
        <end position="156"/>
    </location>
</feature>
<dbReference type="Proteomes" id="UP001189429">
    <property type="component" value="Unassembled WGS sequence"/>
</dbReference>
<comment type="subcellular location">
    <subcellularLocation>
        <location evidence="1">Cell membrane</location>
        <topology evidence="1">Multi-pass membrane protein</topology>
    </subcellularLocation>
</comment>
<evidence type="ECO:0000256" key="4">
    <source>
        <dbReference type="ARBA" id="ARBA00022989"/>
    </source>
</evidence>
<organism evidence="7 8">
    <name type="scientific">Prorocentrum cordatum</name>
    <dbReference type="NCBI Taxonomy" id="2364126"/>
    <lineage>
        <taxon>Eukaryota</taxon>
        <taxon>Sar</taxon>
        <taxon>Alveolata</taxon>
        <taxon>Dinophyceae</taxon>
        <taxon>Prorocentrales</taxon>
        <taxon>Prorocentraceae</taxon>
        <taxon>Prorocentrum</taxon>
    </lineage>
</organism>
<dbReference type="PANTHER" id="PTHR43124:SF3">
    <property type="entry name" value="CHLORAMPHENICOL EFFLUX PUMP RV0191"/>
    <property type="match status" value="1"/>
</dbReference>
<name>A0ABN9Y6F3_9DINO</name>
<protein>
    <recommendedName>
        <fullName evidence="9">Major facilitator superfamily (MFS) profile domain-containing protein</fullName>
    </recommendedName>
</protein>
<evidence type="ECO:0000256" key="6">
    <source>
        <dbReference type="SAM" id="Phobius"/>
    </source>
</evidence>
<dbReference type="PANTHER" id="PTHR43124">
    <property type="entry name" value="PURINE EFFLUX PUMP PBUE"/>
    <property type="match status" value="1"/>
</dbReference>
<evidence type="ECO:0000313" key="7">
    <source>
        <dbReference type="EMBL" id="CAK0906989.1"/>
    </source>
</evidence>
<keyword evidence="4 6" id="KW-1133">Transmembrane helix</keyword>
<evidence type="ECO:0000256" key="1">
    <source>
        <dbReference type="ARBA" id="ARBA00004651"/>
    </source>
</evidence>
<proteinExistence type="predicted"/>
<dbReference type="InterPro" id="IPR036259">
    <property type="entry name" value="MFS_trans_sf"/>
</dbReference>
<evidence type="ECO:0000256" key="2">
    <source>
        <dbReference type="ARBA" id="ARBA00022475"/>
    </source>
</evidence>
<evidence type="ECO:0008006" key="9">
    <source>
        <dbReference type="Google" id="ProtNLM"/>
    </source>
</evidence>
<keyword evidence="2" id="KW-1003">Cell membrane</keyword>
<dbReference type="EMBL" id="CAUYUJ010021781">
    <property type="protein sequence ID" value="CAK0906989.1"/>
    <property type="molecule type" value="Genomic_DNA"/>
</dbReference>
<dbReference type="SUPFAM" id="SSF103473">
    <property type="entry name" value="MFS general substrate transporter"/>
    <property type="match status" value="1"/>
</dbReference>
<keyword evidence="8" id="KW-1185">Reference proteome</keyword>
<feature type="transmembrane region" description="Helical" evidence="6">
    <location>
        <begin position="29"/>
        <end position="51"/>
    </location>
</feature>
<evidence type="ECO:0000256" key="3">
    <source>
        <dbReference type="ARBA" id="ARBA00022692"/>
    </source>
</evidence>
<accession>A0ABN9Y6F3</accession>
<comment type="caution">
    <text evidence="7">The sequence shown here is derived from an EMBL/GenBank/DDBJ whole genome shotgun (WGS) entry which is preliminary data.</text>
</comment>
<feature type="transmembrane region" description="Helical" evidence="6">
    <location>
        <begin position="162"/>
        <end position="178"/>
    </location>
</feature>
<evidence type="ECO:0000256" key="5">
    <source>
        <dbReference type="ARBA" id="ARBA00023136"/>
    </source>
</evidence>
<evidence type="ECO:0000313" key="8">
    <source>
        <dbReference type="Proteomes" id="UP001189429"/>
    </source>
</evidence>
<dbReference type="Pfam" id="PF07690">
    <property type="entry name" value="MFS_1"/>
    <property type="match status" value="1"/>
</dbReference>
<dbReference type="InterPro" id="IPR050189">
    <property type="entry name" value="MFS_Efflux_Transporters"/>
</dbReference>
<keyword evidence="5 6" id="KW-0472">Membrane</keyword>
<dbReference type="Gene3D" id="1.20.1250.20">
    <property type="entry name" value="MFS general substrate transporter like domains"/>
    <property type="match status" value="1"/>
</dbReference>
<feature type="transmembrane region" description="Helical" evidence="6">
    <location>
        <begin position="109"/>
        <end position="127"/>
    </location>
</feature>
<gene>
    <name evidence="7" type="ORF">PCOR1329_LOCUS82134</name>
</gene>
<keyword evidence="3 6" id="KW-0812">Transmembrane</keyword>
<dbReference type="InterPro" id="IPR011701">
    <property type="entry name" value="MFS"/>
</dbReference>
<reference evidence="7" key="1">
    <citation type="submission" date="2023-10" db="EMBL/GenBank/DDBJ databases">
        <authorList>
            <person name="Chen Y."/>
            <person name="Shah S."/>
            <person name="Dougan E. K."/>
            <person name="Thang M."/>
            <person name="Chan C."/>
        </authorList>
    </citation>
    <scope>NUCLEOTIDE SEQUENCE [LARGE SCALE GENOMIC DNA]</scope>
</reference>
<sequence>MFSFFCMGSAFPQLLYGLAEGFSWRAVVVSTSGLAVVSGIAVYSFVGIGPFPFPSSQFDVQKLLGVCRNRNVMLSIAAYCGHQWELFCVWAWCAQFLENIHDLSHTSAHVWAFVIISMGGPGSWLGGRLGDRYGRVRTALVMVAVSGACTLVLGLLDDLWPFPVWIAICVVWGLTSLADSPNYSALVTISADQQSVGTAVTFQLFCGYFITIRPSCPSGWSPRCPAPGPGAGR</sequence>